<dbReference type="EMBL" id="ON746520">
    <property type="protein sequence ID" value="UYL95552.1"/>
    <property type="molecule type" value="Viral_cRNA"/>
</dbReference>
<sequence length="152" mass="17453">MAQRNINVLSSIKIITSIPATSQESLYAVGLNILDDYSGPLEWKQFVSAVFLATLCSMKTLDDEESLLSMEGEFNEVLQVKREYSLLIPEHRLLYRDRFAWPFEGVRYIINLKMELSKTRVPGIPLAPRLLGVPSHLKTQYVTNWDVYETVE</sequence>
<accession>A0A9E7V280</accession>
<reference evidence="1" key="1">
    <citation type="submission" date="2022-05" db="EMBL/GenBank/DDBJ databases">
        <authorList>
            <person name="Cao W."/>
            <person name="Jia N."/>
            <person name="Lam T.T.-Y."/>
            <person name="Ni X."/>
            <person name="Liu J."/>
        </authorList>
    </citation>
    <scope>NUCLEOTIDE SEQUENCE</scope>
    <source>
        <strain evidence="1">TIGMIC 4</strain>
    </source>
</reference>
<name>A0A9E7V280_9RHAB</name>
<protein>
    <recommendedName>
        <fullName evidence="2">Matrix protein</fullName>
    </recommendedName>
</protein>
<organism evidence="1">
    <name type="scientific">Yanbian Rhabd tick virus 1</name>
    <dbReference type="NCBI Taxonomy" id="2972322"/>
    <lineage>
        <taxon>Viruses</taxon>
        <taxon>Riboviria</taxon>
        <taxon>Orthornavirae</taxon>
        <taxon>Negarnaviricota</taxon>
        <taxon>Haploviricotina</taxon>
        <taxon>Monjiviricetes</taxon>
        <taxon>Mononegavirales</taxon>
        <taxon>Rhabdoviridae</taxon>
        <taxon>Alpharhabdovirinae</taxon>
        <taxon>Alpharicinrhavirus</taxon>
        <taxon>Alpharicinrhavirus jilin</taxon>
    </lineage>
</organism>
<evidence type="ECO:0008006" key="2">
    <source>
        <dbReference type="Google" id="ProtNLM"/>
    </source>
</evidence>
<proteinExistence type="predicted"/>
<evidence type="ECO:0000313" key="1">
    <source>
        <dbReference type="EMBL" id="UYL95552.1"/>
    </source>
</evidence>